<accession>A0A0K0FM05</accession>
<name>A0A0K0FM05_STRVS</name>
<proteinExistence type="predicted"/>
<dbReference type="AlphaFoldDB" id="A0A0K0FM05"/>
<evidence type="ECO:0000256" key="1">
    <source>
        <dbReference type="SAM" id="MobiDB-lite"/>
    </source>
</evidence>
<feature type="region of interest" description="Disordered" evidence="1">
    <location>
        <begin position="201"/>
        <end position="230"/>
    </location>
</feature>
<dbReference type="Proteomes" id="UP000035680">
    <property type="component" value="Unassembled WGS sequence"/>
</dbReference>
<reference evidence="3" key="2">
    <citation type="submission" date="2015-08" db="UniProtKB">
        <authorList>
            <consortium name="WormBaseParasite"/>
        </authorList>
    </citation>
    <scope>IDENTIFICATION</scope>
</reference>
<dbReference type="WBParaSite" id="SVE_1003200.1">
    <property type="protein sequence ID" value="SVE_1003200.1"/>
    <property type="gene ID" value="SVE_1003200"/>
</dbReference>
<reference evidence="2" key="1">
    <citation type="submission" date="2014-07" db="EMBL/GenBank/DDBJ databases">
        <authorList>
            <person name="Martin A.A"/>
            <person name="De Silva N."/>
        </authorList>
    </citation>
    <scope>NUCLEOTIDE SEQUENCE</scope>
</reference>
<protein>
    <submittedName>
        <fullName evidence="3">CUE domain-containing protein</fullName>
    </submittedName>
</protein>
<organism evidence="2 3">
    <name type="scientific">Strongyloides venezuelensis</name>
    <name type="common">Threadworm</name>
    <dbReference type="NCBI Taxonomy" id="75913"/>
    <lineage>
        <taxon>Eukaryota</taxon>
        <taxon>Metazoa</taxon>
        <taxon>Ecdysozoa</taxon>
        <taxon>Nematoda</taxon>
        <taxon>Chromadorea</taxon>
        <taxon>Rhabditida</taxon>
        <taxon>Tylenchina</taxon>
        <taxon>Panagrolaimomorpha</taxon>
        <taxon>Strongyloidoidea</taxon>
        <taxon>Strongyloididae</taxon>
        <taxon>Strongyloides</taxon>
    </lineage>
</organism>
<evidence type="ECO:0000313" key="3">
    <source>
        <dbReference type="WBParaSite" id="SVE_1003200.1"/>
    </source>
</evidence>
<sequence length="252" mass="28600">MYNIIKLLLLNKVYHKIKKHQSNVKLPTSFTSNRVRIIRPRIISSSVTCPSIHNILIGRSNNNESEIKSKSASMAEINTLHKNNSNIHNINVNLMSGKCTDKDTKVKSDDMNLKKTFLSSFDISWNNSLDSVISFISEILGEETPVKNVLDDTFNISYDIISAGIDKVKDLSESMISSRTNFTDNGSQTERISKIHIVQERKKSMDAGTQTSQKIHQDNRKRSVGQKKKISNDYVSTIDLSNERSWPLKKNE</sequence>
<evidence type="ECO:0000313" key="2">
    <source>
        <dbReference type="Proteomes" id="UP000035680"/>
    </source>
</evidence>
<keyword evidence="2" id="KW-1185">Reference proteome</keyword>